<evidence type="ECO:0000313" key="2">
    <source>
        <dbReference type="Proteomes" id="UP000230821"/>
    </source>
</evidence>
<dbReference type="EMBL" id="PDSK01000095">
    <property type="protein sequence ID" value="PIE33716.1"/>
    <property type="molecule type" value="Genomic_DNA"/>
</dbReference>
<gene>
    <name evidence="1" type="ORF">CSA56_10330</name>
</gene>
<dbReference type="Proteomes" id="UP000230821">
    <property type="component" value="Unassembled WGS sequence"/>
</dbReference>
<accession>A0A2G6KDF1</accession>
<reference evidence="1 2" key="1">
    <citation type="submission" date="2017-10" db="EMBL/GenBank/DDBJ databases">
        <title>Novel microbial diversity and functional potential in the marine mammal oral microbiome.</title>
        <authorList>
            <person name="Dudek N.K."/>
            <person name="Sun C.L."/>
            <person name="Burstein D."/>
            <person name="Kantor R.S."/>
            <person name="Aliaga Goltsman D.S."/>
            <person name="Bik E.M."/>
            <person name="Thomas B.C."/>
            <person name="Banfield J.F."/>
            <person name="Relman D.A."/>
        </authorList>
    </citation>
    <scope>NUCLEOTIDE SEQUENCE [LARGE SCALE GENOMIC DNA]</scope>
    <source>
        <strain evidence="1">DOLJORAL78_47_16</strain>
    </source>
</reference>
<protein>
    <recommendedName>
        <fullName evidence="3">CheW-like domain-containing protein</fullName>
    </recommendedName>
</protein>
<sequence length="158" mass="17935">MLLFSVRNTLFGVDAGQVEELLNIEDVVSSRPFGEECRVRYNARDLQILDFSSRLQLHERSDPWRNFHAAPEKSAFCARNTAAISMLEPSPKVLLTKQKGEGMLRGIYIEYPKQLLSISVGCIHRLPVLMREKKLIEAIWGIALVEGCPIVLVDLERL</sequence>
<organism evidence="1 2">
    <name type="scientific">candidate division KSB3 bacterium</name>
    <dbReference type="NCBI Taxonomy" id="2044937"/>
    <lineage>
        <taxon>Bacteria</taxon>
        <taxon>candidate division KSB3</taxon>
    </lineage>
</organism>
<evidence type="ECO:0008006" key="3">
    <source>
        <dbReference type="Google" id="ProtNLM"/>
    </source>
</evidence>
<dbReference type="AlphaFoldDB" id="A0A2G6KDF1"/>
<name>A0A2G6KDF1_9BACT</name>
<proteinExistence type="predicted"/>
<comment type="caution">
    <text evidence="1">The sequence shown here is derived from an EMBL/GenBank/DDBJ whole genome shotgun (WGS) entry which is preliminary data.</text>
</comment>
<evidence type="ECO:0000313" key="1">
    <source>
        <dbReference type="EMBL" id="PIE33716.1"/>
    </source>
</evidence>